<evidence type="ECO:0000256" key="2">
    <source>
        <dbReference type="ARBA" id="ARBA00022692"/>
    </source>
</evidence>
<dbReference type="PANTHER" id="PTHR32322:SF2">
    <property type="entry name" value="EAMA DOMAIN-CONTAINING PROTEIN"/>
    <property type="match status" value="1"/>
</dbReference>
<gene>
    <name evidence="7" type="ORF">SAMN05444271_1251</name>
</gene>
<evidence type="ECO:0000313" key="7">
    <source>
        <dbReference type="EMBL" id="SEJ14677.1"/>
    </source>
</evidence>
<reference evidence="7 8" key="1">
    <citation type="submission" date="2016-10" db="EMBL/GenBank/DDBJ databases">
        <authorList>
            <person name="de Groot N.N."/>
        </authorList>
    </citation>
    <scope>NUCLEOTIDE SEQUENCE [LARGE SCALE GENOMIC DNA]</scope>
    <source>
        <strain evidence="7 8">DSM 22187</strain>
    </source>
</reference>
<dbReference type="EMBL" id="FNYR01000025">
    <property type="protein sequence ID" value="SEJ14677.1"/>
    <property type="molecule type" value="Genomic_DNA"/>
</dbReference>
<feature type="transmembrane region" description="Helical" evidence="5">
    <location>
        <begin position="273"/>
        <end position="291"/>
    </location>
</feature>
<keyword evidence="8" id="KW-1185">Reference proteome</keyword>
<evidence type="ECO:0000313" key="8">
    <source>
        <dbReference type="Proteomes" id="UP000198888"/>
    </source>
</evidence>
<feature type="transmembrane region" description="Helical" evidence="5">
    <location>
        <begin position="220"/>
        <end position="242"/>
    </location>
</feature>
<dbReference type="KEGG" id="hae:halTADL_0982"/>
<dbReference type="Proteomes" id="UP000198888">
    <property type="component" value="Unassembled WGS sequence"/>
</dbReference>
<dbReference type="GeneID" id="35001796"/>
<dbReference type="InterPro" id="IPR050638">
    <property type="entry name" value="AA-Vitamin_Transporters"/>
</dbReference>
<dbReference type="InterPro" id="IPR037185">
    <property type="entry name" value="EmrE-like"/>
</dbReference>
<evidence type="ECO:0000259" key="6">
    <source>
        <dbReference type="Pfam" id="PF00892"/>
    </source>
</evidence>
<feature type="transmembrane region" description="Helical" evidence="5">
    <location>
        <begin position="156"/>
        <end position="173"/>
    </location>
</feature>
<accession>A0A1H6WKL6</accession>
<evidence type="ECO:0000256" key="1">
    <source>
        <dbReference type="ARBA" id="ARBA00004141"/>
    </source>
</evidence>
<keyword evidence="2 5" id="KW-0812">Transmembrane</keyword>
<feature type="transmembrane region" description="Helical" evidence="5">
    <location>
        <begin position="6"/>
        <end position="22"/>
    </location>
</feature>
<feature type="transmembrane region" description="Helical" evidence="5">
    <location>
        <begin position="129"/>
        <end position="149"/>
    </location>
</feature>
<feature type="transmembrane region" description="Helical" evidence="5">
    <location>
        <begin position="248"/>
        <end position="268"/>
    </location>
</feature>
<feature type="transmembrane region" description="Helical" evidence="5">
    <location>
        <begin position="71"/>
        <end position="94"/>
    </location>
</feature>
<feature type="transmembrane region" description="Helical" evidence="5">
    <location>
        <begin position="106"/>
        <end position="123"/>
    </location>
</feature>
<dbReference type="STRING" id="1073996.SAMN05444271_1251"/>
<name>A0A1H6WKL6_9EURY</name>
<dbReference type="InterPro" id="IPR000620">
    <property type="entry name" value="EamA_dom"/>
</dbReference>
<feature type="transmembrane region" description="Helical" evidence="5">
    <location>
        <begin position="34"/>
        <end position="56"/>
    </location>
</feature>
<dbReference type="OrthoDB" id="239604at2157"/>
<dbReference type="GO" id="GO:0016020">
    <property type="term" value="C:membrane"/>
    <property type="evidence" value="ECO:0007669"/>
    <property type="project" value="UniProtKB-SubCell"/>
</dbReference>
<organism evidence="7 8">
    <name type="scientific">Halohasta litchfieldiae</name>
    <dbReference type="NCBI Taxonomy" id="1073996"/>
    <lineage>
        <taxon>Archaea</taxon>
        <taxon>Methanobacteriati</taxon>
        <taxon>Methanobacteriota</taxon>
        <taxon>Stenosarchaea group</taxon>
        <taxon>Halobacteria</taxon>
        <taxon>Halobacteriales</taxon>
        <taxon>Haloferacaceae</taxon>
        <taxon>Halohasta</taxon>
    </lineage>
</organism>
<protein>
    <submittedName>
        <fullName evidence="7">Uncharacterized membrane protein</fullName>
    </submittedName>
</protein>
<evidence type="ECO:0000256" key="4">
    <source>
        <dbReference type="ARBA" id="ARBA00023136"/>
    </source>
</evidence>
<dbReference type="AlphaFoldDB" id="A0A1H6WKL6"/>
<feature type="domain" description="EamA" evidence="6">
    <location>
        <begin position="3"/>
        <end position="142"/>
    </location>
</feature>
<keyword evidence="3 5" id="KW-1133">Transmembrane helix</keyword>
<proteinExistence type="predicted"/>
<accession>A0A2H4Q0C2</accession>
<feature type="transmembrane region" description="Helical" evidence="5">
    <location>
        <begin position="185"/>
        <end position="208"/>
    </location>
</feature>
<keyword evidence="4 5" id="KW-0472">Membrane</keyword>
<sequence>MERGIGYAVVAAVVWGLYLFYLKRAFRGYTASTLTVLVNAFALGWYLPILGVSFGFGDAADALVGFGADDVGVLALTVVTIAGANVAFLRALAIGDVSYVAPINKVVPVFVLPIEVLFLGQFLTPLQIIGVFIATVAVYVANFQGGSLLEPLRRAASSRAAQLALLSAVFFAVSDVGKRVGLQELAIPTTLWVPLLFGGVIVVLLPSVLRSPPSTIRSDLPQFVVAGGFVAVGEYITTLAFSLVPASIASPIINAQAIVAVILGGVLLKEQYFGMRVVAAVLAVIGVTLIAI</sequence>
<dbReference type="RefSeq" id="WP_089673310.1">
    <property type="nucleotide sequence ID" value="NZ_CP024845.1"/>
</dbReference>
<evidence type="ECO:0000256" key="5">
    <source>
        <dbReference type="SAM" id="Phobius"/>
    </source>
</evidence>
<dbReference type="PANTHER" id="PTHR32322">
    <property type="entry name" value="INNER MEMBRANE TRANSPORTER"/>
    <property type="match status" value="1"/>
</dbReference>
<comment type="subcellular location">
    <subcellularLocation>
        <location evidence="1">Membrane</location>
        <topology evidence="1">Multi-pass membrane protein</topology>
    </subcellularLocation>
</comment>
<feature type="domain" description="EamA" evidence="6">
    <location>
        <begin position="161"/>
        <end position="291"/>
    </location>
</feature>
<evidence type="ECO:0000256" key="3">
    <source>
        <dbReference type="ARBA" id="ARBA00022989"/>
    </source>
</evidence>
<dbReference type="Pfam" id="PF00892">
    <property type="entry name" value="EamA"/>
    <property type="match status" value="2"/>
</dbReference>
<dbReference type="SUPFAM" id="SSF103481">
    <property type="entry name" value="Multidrug resistance efflux transporter EmrE"/>
    <property type="match status" value="2"/>
</dbReference>